<name>A0A8T1JV32_9STRA</name>
<dbReference type="VEuPathDB" id="FungiDB:PC110_g17173"/>
<dbReference type="EMBL" id="RCMV01001607">
    <property type="protein sequence ID" value="KAG3207899.1"/>
    <property type="molecule type" value="Genomic_DNA"/>
</dbReference>
<evidence type="ECO:0000313" key="2">
    <source>
        <dbReference type="EMBL" id="KAG2835984.1"/>
    </source>
</evidence>
<dbReference type="EMBL" id="RCMG01001111">
    <property type="protein sequence ID" value="KAG2835984.1"/>
    <property type="molecule type" value="Genomic_DNA"/>
</dbReference>
<dbReference type="Proteomes" id="UP000774804">
    <property type="component" value="Unassembled WGS sequence"/>
</dbReference>
<evidence type="ECO:0000313" key="4">
    <source>
        <dbReference type="EMBL" id="KAG2893803.1"/>
    </source>
</evidence>
<dbReference type="Proteomes" id="UP000736787">
    <property type="component" value="Unassembled WGS sequence"/>
</dbReference>
<dbReference type="Proteomes" id="UP000735874">
    <property type="component" value="Unassembled WGS sequence"/>
</dbReference>
<accession>A0A8T1JV32</accession>
<evidence type="ECO:0000313" key="7">
    <source>
        <dbReference type="Proteomes" id="UP000735874"/>
    </source>
</evidence>
<evidence type="ECO:0000313" key="6">
    <source>
        <dbReference type="EMBL" id="KAG3207899.1"/>
    </source>
</evidence>
<dbReference type="EMBL" id="RCMK01001465">
    <property type="protein sequence ID" value="KAG2893803.1"/>
    <property type="molecule type" value="Genomic_DNA"/>
</dbReference>
<feature type="domain" description="Retrotransposon gag" evidence="1">
    <location>
        <begin position="17"/>
        <end position="112"/>
    </location>
</feature>
<sequence length="208" mass="22823">MAMGSALLQTEKQRVALAMSNLGGRAREWALTCGTSVDAGFPSWAQLKRQLSRVFALPNQVYRARSRLLAIRQGKQDLLDYVQELRTLIAGTAANPLPEAVTLTVFMEGLRTSADRTEVFRVHPSSFEEAVSVALNAEHNFRSARPGWYAGSAGSSSGPGPMDLSYAEDEEAELLPAEQRTSIRRCFTCGSTRHLRATVRNQRKAPPS</sequence>
<gene>
    <name evidence="2" type="ORF">PC113_g20117</name>
    <name evidence="3" type="ORF">PC115_g21254</name>
    <name evidence="4" type="ORF">PC117_g23675</name>
    <name evidence="5" type="ORF">PC118_g21293</name>
    <name evidence="6" type="ORF">PC129_g21069</name>
</gene>
<dbReference type="EMBL" id="RCML01001426">
    <property type="protein sequence ID" value="KAG2962698.1"/>
    <property type="molecule type" value="Genomic_DNA"/>
</dbReference>
<dbReference type="Proteomes" id="UP000697107">
    <property type="component" value="Unassembled WGS sequence"/>
</dbReference>
<proteinExistence type="predicted"/>
<dbReference type="InterPro" id="IPR005162">
    <property type="entry name" value="Retrotrans_gag_dom"/>
</dbReference>
<evidence type="ECO:0000259" key="1">
    <source>
        <dbReference type="Pfam" id="PF03732"/>
    </source>
</evidence>
<dbReference type="Proteomes" id="UP000760860">
    <property type="component" value="Unassembled WGS sequence"/>
</dbReference>
<comment type="caution">
    <text evidence="2">The sequence shown here is derived from an EMBL/GenBank/DDBJ whole genome shotgun (WGS) entry which is preliminary data.</text>
</comment>
<dbReference type="Pfam" id="PF03732">
    <property type="entry name" value="Retrotrans_gag"/>
    <property type="match status" value="1"/>
</dbReference>
<organism evidence="2 7">
    <name type="scientific">Phytophthora cactorum</name>
    <dbReference type="NCBI Taxonomy" id="29920"/>
    <lineage>
        <taxon>Eukaryota</taxon>
        <taxon>Sar</taxon>
        <taxon>Stramenopiles</taxon>
        <taxon>Oomycota</taxon>
        <taxon>Peronosporomycetes</taxon>
        <taxon>Peronosporales</taxon>
        <taxon>Peronosporaceae</taxon>
        <taxon>Phytophthora</taxon>
    </lineage>
</organism>
<evidence type="ECO:0000313" key="3">
    <source>
        <dbReference type="EMBL" id="KAG2884740.1"/>
    </source>
</evidence>
<dbReference type="AlphaFoldDB" id="A0A8T1JV32"/>
<reference evidence="2" key="1">
    <citation type="submission" date="2018-10" db="EMBL/GenBank/DDBJ databases">
        <title>Effector identification in a new, highly contiguous assembly of the strawberry crown rot pathogen Phytophthora cactorum.</title>
        <authorList>
            <person name="Armitage A.D."/>
            <person name="Nellist C.F."/>
            <person name="Bates H."/>
            <person name="Vickerstaff R.J."/>
            <person name="Harrison R.J."/>
        </authorList>
    </citation>
    <scope>NUCLEOTIDE SEQUENCE</scope>
    <source>
        <strain evidence="2">15-7</strain>
        <strain evidence="3">4032</strain>
        <strain evidence="4">4040</strain>
        <strain evidence="5">P415</strain>
        <strain evidence="6">P421</strain>
    </source>
</reference>
<evidence type="ECO:0000313" key="5">
    <source>
        <dbReference type="EMBL" id="KAG2962698.1"/>
    </source>
</evidence>
<protein>
    <recommendedName>
        <fullName evidence="1">Retrotransposon gag domain-containing protein</fullName>
    </recommendedName>
</protein>
<dbReference type="EMBL" id="RCMI01001474">
    <property type="protein sequence ID" value="KAG2884740.1"/>
    <property type="molecule type" value="Genomic_DNA"/>
</dbReference>